<dbReference type="AlphaFoldDB" id="A0AAE9Y9N6"/>
<dbReference type="EMBL" id="CP116942">
    <property type="protein sequence ID" value="WCO64997.1"/>
    <property type="molecule type" value="Genomic_DNA"/>
</dbReference>
<feature type="domain" description="YegS/DAGK C-terminal" evidence="1">
    <location>
        <begin position="98"/>
        <end position="201"/>
    </location>
</feature>
<accession>A0AAE9Y9N6</accession>
<dbReference type="SUPFAM" id="SSF111331">
    <property type="entry name" value="NAD kinase/diacylglycerol kinase-like"/>
    <property type="match status" value="1"/>
</dbReference>
<proteinExistence type="predicted"/>
<dbReference type="RefSeq" id="WP_272734522.1">
    <property type="nucleotide sequence ID" value="NZ_CP116942.1"/>
</dbReference>
<dbReference type="KEGG" id="ima:PO878_10855"/>
<protein>
    <recommendedName>
        <fullName evidence="1">YegS/DAGK C-terminal domain-containing protein</fullName>
    </recommendedName>
</protein>
<name>A0AAE9Y9N6_9ACTN</name>
<keyword evidence="3" id="KW-1185">Reference proteome</keyword>
<dbReference type="InterPro" id="IPR016064">
    <property type="entry name" value="NAD/diacylglycerol_kinase_sf"/>
</dbReference>
<dbReference type="InterPro" id="IPR045540">
    <property type="entry name" value="YegS/DAGK_C"/>
</dbReference>
<evidence type="ECO:0000259" key="1">
    <source>
        <dbReference type="Pfam" id="PF19279"/>
    </source>
</evidence>
<organism evidence="2 3">
    <name type="scientific">Iamia majanohamensis</name>
    <dbReference type="NCBI Taxonomy" id="467976"/>
    <lineage>
        <taxon>Bacteria</taxon>
        <taxon>Bacillati</taxon>
        <taxon>Actinomycetota</taxon>
        <taxon>Acidimicrobiia</taxon>
        <taxon>Acidimicrobiales</taxon>
        <taxon>Iamiaceae</taxon>
        <taxon>Iamia</taxon>
    </lineage>
</organism>
<dbReference type="Proteomes" id="UP001216390">
    <property type="component" value="Chromosome"/>
</dbReference>
<dbReference type="Gene3D" id="2.60.200.40">
    <property type="match status" value="1"/>
</dbReference>
<evidence type="ECO:0000313" key="2">
    <source>
        <dbReference type="EMBL" id="WCO64997.1"/>
    </source>
</evidence>
<evidence type="ECO:0000313" key="3">
    <source>
        <dbReference type="Proteomes" id="UP001216390"/>
    </source>
</evidence>
<reference evidence="2" key="1">
    <citation type="submission" date="2023-01" db="EMBL/GenBank/DDBJ databases">
        <title>The diversity of Class Acidimicrobiia in South China Sea sediment environments and the proposal of Iamia marina sp. nov., a novel species of the genus Iamia.</title>
        <authorList>
            <person name="He Y."/>
            <person name="Tian X."/>
        </authorList>
    </citation>
    <scope>NUCLEOTIDE SEQUENCE</scope>
    <source>
        <strain evidence="2">DSM 19957</strain>
    </source>
</reference>
<sequence>MTVERGRDWGDVGPAPDDLVTVRSDAEARAVLEEARRGSAPLPPLGLLGGDLCRTLGGRADEARLREAPTLLTVDLGVALLDGRLHLFVAHLVLRRSWWRGRVVALMNAEHLGPWDVAPRAHPGDGRLDLLDGDLSLGDRVKARARMPAGTHVPHPGITQRRVAAWTAELERPTPCWLDGARVGEARTVAVRLEPDAVRVAV</sequence>
<dbReference type="Pfam" id="PF19279">
    <property type="entry name" value="YegS_C"/>
    <property type="match status" value="1"/>
</dbReference>
<gene>
    <name evidence="2" type="ORF">PO878_10855</name>
</gene>